<protein>
    <submittedName>
        <fullName evidence="2">Uncharacterized protein</fullName>
    </submittedName>
</protein>
<dbReference type="EMBL" id="FMYG01000004">
    <property type="protein sequence ID" value="SDC30444.1"/>
    <property type="molecule type" value="Genomic_DNA"/>
</dbReference>
<proteinExistence type="predicted"/>
<feature type="compositionally biased region" description="Acidic residues" evidence="1">
    <location>
        <begin position="99"/>
        <end position="111"/>
    </location>
</feature>
<gene>
    <name evidence="2" type="ORF">SAMN05216418_1984</name>
</gene>
<name>A0A1G6KHJ5_9MICO</name>
<reference evidence="2 3" key="1">
    <citation type="submission" date="2016-09" db="EMBL/GenBank/DDBJ databases">
        <authorList>
            <person name="Capua I."/>
            <person name="De Benedictis P."/>
            <person name="Joannis T."/>
            <person name="Lombin L.H."/>
            <person name="Cattoli G."/>
        </authorList>
    </citation>
    <scope>NUCLEOTIDE SEQUENCE [LARGE SCALE GENOMIC DNA]</scope>
    <source>
        <strain evidence="2 3">NIO-1002</strain>
    </source>
</reference>
<evidence type="ECO:0000256" key="1">
    <source>
        <dbReference type="SAM" id="MobiDB-lite"/>
    </source>
</evidence>
<dbReference type="AlphaFoldDB" id="A0A1G6KHJ5"/>
<organism evidence="2 3">
    <name type="scientific">Microbacterium enclense</name>
    <dbReference type="NCBI Taxonomy" id="993073"/>
    <lineage>
        <taxon>Bacteria</taxon>
        <taxon>Bacillati</taxon>
        <taxon>Actinomycetota</taxon>
        <taxon>Actinomycetes</taxon>
        <taxon>Micrococcales</taxon>
        <taxon>Microbacteriaceae</taxon>
        <taxon>Microbacterium</taxon>
    </lineage>
</organism>
<sequence length="117" mass="12741">MRCVTYAGETVTTTDDVAASLVELTAAVAKEGQAEAVSIPIVTDARKVAQAELVVGVGNDVLSSPVEWDDEEPDFTAAAEELRKHRYFPRPHLRAVESAPDDDDEPIDWDFDQPTQA</sequence>
<evidence type="ECO:0000313" key="3">
    <source>
        <dbReference type="Proteomes" id="UP000183203"/>
    </source>
</evidence>
<dbReference type="Proteomes" id="UP000183203">
    <property type="component" value="Unassembled WGS sequence"/>
</dbReference>
<accession>A0A1G6KHJ5</accession>
<dbReference type="RefSeq" id="WP_058232182.1">
    <property type="nucleotide sequence ID" value="NZ_FMYG01000004.1"/>
</dbReference>
<evidence type="ECO:0000313" key="2">
    <source>
        <dbReference type="EMBL" id="SDC30444.1"/>
    </source>
</evidence>
<feature type="region of interest" description="Disordered" evidence="1">
    <location>
        <begin position="95"/>
        <end position="117"/>
    </location>
</feature>
<dbReference type="STRING" id="993073.AS029_08595"/>